<evidence type="ECO:0000256" key="5">
    <source>
        <dbReference type="ARBA" id="ARBA00022519"/>
    </source>
</evidence>
<comment type="function">
    <text evidence="1">Involved in a late step of protoheme IX synthesis.</text>
</comment>
<keyword evidence="8 10" id="KW-0472">Membrane</keyword>
<name>A0A930FYM3_9RHOO</name>
<comment type="subcellular location">
    <subcellularLocation>
        <location evidence="2">Cell inner membrane</location>
        <topology evidence="2">Multi-pass membrane protein</topology>
    </subcellularLocation>
</comment>
<reference evidence="12" key="1">
    <citation type="submission" date="2020-04" db="EMBL/GenBank/DDBJ databases">
        <title>Deep metagenomics examines the oral microbiome during advanced dental caries in children, revealing novel taxa and co-occurrences with host molecules.</title>
        <authorList>
            <person name="Baker J.L."/>
            <person name="Morton J.T."/>
            <person name="Dinis M."/>
            <person name="Alvarez R."/>
            <person name="Tran N.C."/>
            <person name="Knight R."/>
            <person name="Edlund A."/>
        </authorList>
    </citation>
    <scope>NUCLEOTIDE SEQUENCE</scope>
    <source>
        <strain evidence="12">JCVI_32_bin.24</strain>
    </source>
</reference>
<sequence>MKGLFWILALFGLAVVAALGARFNDGYLLLIVPPWRAEVSLNLFIIALLGLFLAFYAALRLLAVTFGLPGRVREYRARRQRDQAGMVFQDAVRLLFEGRFGQAMKKAAEAHGNGTAPGLSALIAARAAQRMREPEKQQYWLEHAKTDDPRTEAATLMLDAEMANEERRFADALAALDRLQGKQGRHIAALRLELRARQGSGDWDGVLRLVRQLAKRDALPAEVVAEVRTQAHLANIVRCSKDAAQLTAYLRALPEAERGRRIALAAAKALVAVGADGEAQKLIEAVLDGADNDDWSSELAAIYGRLTGGESTARIARAETWLRRHPDDAVLLMALGRMCQRQRLWGKAQSYLEASLAVAPSQEAHLELARLLDQLDRGDEANQHYRASAQLDAR</sequence>
<organism evidence="12 13">
    <name type="scientific">Dechloromonas agitata</name>
    <dbReference type="NCBI Taxonomy" id="73030"/>
    <lineage>
        <taxon>Bacteria</taxon>
        <taxon>Pseudomonadati</taxon>
        <taxon>Pseudomonadota</taxon>
        <taxon>Betaproteobacteria</taxon>
        <taxon>Rhodocyclales</taxon>
        <taxon>Azonexaceae</taxon>
        <taxon>Dechloromonas</taxon>
    </lineage>
</organism>
<evidence type="ECO:0000256" key="6">
    <source>
        <dbReference type="ARBA" id="ARBA00022692"/>
    </source>
</evidence>
<dbReference type="EMBL" id="JABZMI010000025">
    <property type="protein sequence ID" value="MBF1163935.1"/>
    <property type="molecule type" value="Genomic_DNA"/>
</dbReference>
<protein>
    <submittedName>
        <fullName evidence="12">Heme biosynthesis protein HemY</fullName>
    </submittedName>
</protein>
<dbReference type="Pfam" id="PF07219">
    <property type="entry name" value="HemY_N"/>
    <property type="match status" value="1"/>
</dbReference>
<dbReference type="GO" id="GO:0005886">
    <property type="term" value="C:plasma membrane"/>
    <property type="evidence" value="ECO:0007669"/>
    <property type="project" value="UniProtKB-SubCell"/>
</dbReference>
<evidence type="ECO:0000259" key="11">
    <source>
        <dbReference type="Pfam" id="PF07219"/>
    </source>
</evidence>
<dbReference type="GO" id="GO:0006779">
    <property type="term" value="P:porphyrin-containing compound biosynthetic process"/>
    <property type="evidence" value="ECO:0007669"/>
    <property type="project" value="UniProtKB-KW"/>
</dbReference>
<evidence type="ECO:0000313" key="12">
    <source>
        <dbReference type="EMBL" id="MBF1163935.1"/>
    </source>
</evidence>
<comment type="caution">
    <text evidence="12">The sequence shown here is derived from an EMBL/GenBank/DDBJ whole genome shotgun (WGS) entry which is preliminary data.</text>
</comment>
<evidence type="ECO:0000313" key="13">
    <source>
        <dbReference type="Proteomes" id="UP000718593"/>
    </source>
</evidence>
<dbReference type="Proteomes" id="UP000718593">
    <property type="component" value="Unassembled WGS sequence"/>
</dbReference>
<dbReference type="InterPro" id="IPR011990">
    <property type="entry name" value="TPR-like_helical_dom_sf"/>
</dbReference>
<dbReference type="Gene3D" id="1.25.40.10">
    <property type="entry name" value="Tetratricopeptide repeat domain"/>
    <property type="match status" value="1"/>
</dbReference>
<dbReference type="NCBIfam" id="TIGR00540">
    <property type="entry name" value="TPR_hemY_coli"/>
    <property type="match status" value="1"/>
</dbReference>
<dbReference type="InterPro" id="IPR005254">
    <property type="entry name" value="Heme_biosyn_assoc_TPR_pro"/>
</dbReference>
<keyword evidence="5" id="KW-0997">Cell inner membrane</keyword>
<dbReference type="GO" id="GO:0042168">
    <property type="term" value="P:heme metabolic process"/>
    <property type="evidence" value="ECO:0007669"/>
    <property type="project" value="InterPro"/>
</dbReference>
<accession>A0A930FYM3</accession>
<feature type="transmembrane region" description="Helical" evidence="10">
    <location>
        <begin position="44"/>
        <end position="68"/>
    </location>
</feature>
<evidence type="ECO:0000256" key="3">
    <source>
        <dbReference type="ARBA" id="ARBA00004744"/>
    </source>
</evidence>
<dbReference type="AlphaFoldDB" id="A0A930FYM3"/>
<keyword evidence="4" id="KW-1003">Cell membrane</keyword>
<keyword evidence="7 10" id="KW-1133">Transmembrane helix</keyword>
<evidence type="ECO:0000256" key="9">
    <source>
        <dbReference type="ARBA" id="ARBA00023244"/>
    </source>
</evidence>
<evidence type="ECO:0000256" key="2">
    <source>
        <dbReference type="ARBA" id="ARBA00004429"/>
    </source>
</evidence>
<evidence type="ECO:0000256" key="1">
    <source>
        <dbReference type="ARBA" id="ARBA00002962"/>
    </source>
</evidence>
<evidence type="ECO:0000256" key="7">
    <source>
        <dbReference type="ARBA" id="ARBA00022989"/>
    </source>
</evidence>
<dbReference type="RefSeq" id="WP_274737701.1">
    <property type="nucleotide sequence ID" value="NZ_JARBJQ010000003.1"/>
</dbReference>
<dbReference type="SUPFAM" id="SSF48452">
    <property type="entry name" value="TPR-like"/>
    <property type="match status" value="1"/>
</dbReference>
<evidence type="ECO:0000256" key="4">
    <source>
        <dbReference type="ARBA" id="ARBA00022475"/>
    </source>
</evidence>
<evidence type="ECO:0000256" key="10">
    <source>
        <dbReference type="SAM" id="Phobius"/>
    </source>
</evidence>
<keyword evidence="9" id="KW-0627">Porphyrin biosynthesis</keyword>
<proteinExistence type="predicted"/>
<evidence type="ECO:0000256" key="8">
    <source>
        <dbReference type="ARBA" id="ARBA00023136"/>
    </source>
</evidence>
<dbReference type="InterPro" id="IPR010817">
    <property type="entry name" value="HemY_N"/>
</dbReference>
<feature type="domain" description="HemY N-terminal" evidence="11">
    <location>
        <begin position="26"/>
        <end position="131"/>
    </location>
</feature>
<keyword evidence="6 10" id="KW-0812">Transmembrane</keyword>
<comment type="pathway">
    <text evidence="3">Porphyrin-containing compound metabolism; protoheme biosynthesis.</text>
</comment>
<gene>
    <name evidence="12" type="ORF">HXL68_02735</name>
</gene>